<evidence type="ECO:0000313" key="1">
    <source>
        <dbReference type="EMBL" id="KAI9192095.1"/>
    </source>
</evidence>
<reference evidence="1" key="2">
    <citation type="submission" date="2023-02" db="EMBL/GenBank/DDBJ databases">
        <authorList>
            <person name="Swenson N.G."/>
            <person name="Wegrzyn J.L."/>
            <person name="Mcevoy S.L."/>
        </authorList>
    </citation>
    <scope>NUCLEOTIDE SEQUENCE</scope>
    <source>
        <strain evidence="1">91603</strain>
        <tissue evidence="1">Leaf</tissue>
    </source>
</reference>
<comment type="caution">
    <text evidence="1">The sequence shown here is derived from an EMBL/GenBank/DDBJ whole genome shotgun (WGS) entry which is preliminary data.</text>
</comment>
<proteinExistence type="predicted"/>
<evidence type="ECO:0000313" key="2">
    <source>
        <dbReference type="Proteomes" id="UP001064489"/>
    </source>
</evidence>
<organism evidence="1 2">
    <name type="scientific">Acer negundo</name>
    <name type="common">Box elder</name>
    <dbReference type="NCBI Taxonomy" id="4023"/>
    <lineage>
        <taxon>Eukaryota</taxon>
        <taxon>Viridiplantae</taxon>
        <taxon>Streptophyta</taxon>
        <taxon>Embryophyta</taxon>
        <taxon>Tracheophyta</taxon>
        <taxon>Spermatophyta</taxon>
        <taxon>Magnoliopsida</taxon>
        <taxon>eudicotyledons</taxon>
        <taxon>Gunneridae</taxon>
        <taxon>Pentapetalae</taxon>
        <taxon>rosids</taxon>
        <taxon>malvids</taxon>
        <taxon>Sapindales</taxon>
        <taxon>Sapindaceae</taxon>
        <taxon>Hippocastanoideae</taxon>
        <taxon>Acereae</taxon>
        <taxon>Acer</taxon>
    </lineage>
</organism>
<name>A0AAD5JA57_ACENE</name>
<reference evidence="1" key="1">
    <citation type="journal article" date="2022" name="Plant J.">
        <title>Strategies of tolerance reflected in two North American maple genomes.</title>
        <authorList>
            <person name="McEvoy S.L."/>
            <person name="Sezen U.U."/>
            <person name="Trouern-Trend A."/>
            <person name="McMahon S.M."/>
            <person name="Schaberg P.G."/>
            <person name="Yang J."/>
            <person name="Wegrzyn J.L."/>
            <person name="Swenson N.G."/>
        </authorList>
    </citation>
    <scope>NUCLEOTIDE SEQUENCE</scope>
    <source>
        <strain evidence="1">91603</strain>
    </source>
</reference>
<accession>A0AAD5JA57</accession>
<dbReference type="EMBL" id="JAJSOW010000004">
    <property type="protein sequence ID" value="KAI9192095.1"/>
    <property type="molecule type" value="Genomic_DNA"/>
</dbReference>
<dbReference type="Proteomes" id="UP001064489">
    <property type="component" value="Chromosome 6"/>
</dbReference>
<gene>
    <name evidence="1" type="ORF">LWI28_018252</name>
</gene>
<dbReference type="AlphaFoldDB" id="A0AAD5JA57"/>
<keyword evidence="2" id="KW-1185">Reference proteome</keyword>
<sequence length="124" mass="14128">MAEVIIYTREVLGRTIQHLEGCLKALASNQHQISDVADSNNMGLEREHLVQGLGRSGLVAEWKWVLLKLFEAVEPVASQNGSAQARRDRLFRLEPREWRRMIGNLTGQAYLRRILASSLPKFFV</sequence>
<protein>
    <submittedName>
        <fullName evidence="1">Uncharacterized protein</fullName>
    </submittedName>
</protein>